<dbReference type="Gene3D" id="3.40.50.300">
    <property type="entry name" value="P-loop containing nucleotide triphosphate hydrolases"/>
    <property type="match status" value="1"/>
</dbReference>
<keyword evidence="3 7" id="KW-0067">ATP-binding</keyword>
<keyword evidence="8" id="KW-1185">Reference proteome</keyword>
<feature type="domain" description="ABC transporter" evidence="6">
    <location>
        <begin position="4"/>
        <end position="253"/>
    </location>
</feature>
<keyword evidence="4" id="KW-0571">Peptide transport</keyword>
<keyword evidence="5" id="KW-0653">Protein transport</keyword>
<dbReference type="PROSITE" id="PS00211">
    <property type="entry name" value="ABC_TRANSPORTER_1"/>
    <property type="match status" value="1"/>
</dbReference>
<dbReference type="Pfam" id="PF00005">
    <property type="entry name" value="ABC_tran"/>
    <property type="match status" value="1"/>
</dbReference>
<dbReference type="InterPro" id="IPR027417">
    <property type="entry name" value="P-loop_NTPase"/>
</dbReference>
<dbReference type="PANTHER" id="PTHR43776">
    <property type="entry name" value="TRANSPORT ATP-BINDING PROTEIN"/>
    <property type="match status" value="1"/>
</dbReference>
<proteinExistence type="predicted"/>
<evidence type="ECO:0000313" key="7">
    <source>
        <dbReference type="EMBL" id="MBG9978748.1"/>
    </source>
</evidence>
<evidence type="ECO:0000256" key="5">
    <source>
        <dbReference type="ARBA" id="ARBA00022927"/>
    </source>
</evidence>
<reference evidence="7 8" key="1">
    <citation type="submission" date="2020-07" db="EMBL/GenBank/DDBJ databases">
        <title>Facklamia lactis sp. nov., isolated from raw milk.</title>
        <authorList>
            <person name="Doll E.V."/>
            <person name="Huptas C."/>
            <person name="Staib L."/>
            <person name="Wenning M."/>
            <person name="Scherer S."/>
        </authorList>
    </citation>
    <scope>NUCLEOTIDE SEQUENCE [LARGE SCALE GENOMIC DNA]</scope>
    <source>
        <strain evidence="7 8">DSM 104272</strain>
    </source>
</reference>
<dbReference type="SMART" id="SM00382">
    <property type="entry name" value="AAA"/>
    <property type="match status" value="1"/>
</dbReference>
<dbReference type="CDD" id="cd03257">
    <property type="entry name" value="ABC_NikE_OppD_transporters"/>
    <property type="match status" value="1"/>
</dbReference>
<evidence type="ECO:0000256" key="2">
    <source>
        <dbReference type="ARBA" id="ARBA00022741"/>
    </source>
</evidence>
<protein>
    <submittedName>
        <fullName evidence="7">ABC transporter ATP-binding protein</fullName>
    </submittedName>
</protein>
<dbReference type="PROSITE" id="PS50893">
    <property type="entry name" value="ABC_TRANSPORTER_2"/>
    <property type="match status" value="1"/>
</dbReference>
<evidence type="ECO:0000256" key="4">
    <source>
        <dbReference type="ARBA" id="ARBA00022856"/>
    </source>
</evidence>
<dbReference type="InterPro" id="IPR017871">
    <property type="entry name" value="ABC_transporter-like_CS"/>
</dbReference>
<dbReference type="EMBL" id="JACCEL010000019">
    <property type="protein sequence ID" value="MBG9978748.1"/>
    <property type="molecule type" value="Genomic_DNA"/>
</dbReference>
<dbReference type="InterPro" id="IPR003439">
    <property type="entry name" value="ABC_transporter-like_ATP-bd"/>
</dbReference>
<dbReference type="SUPFAM" id="SSF52540">
    <property type="entry name" value="P-loop containing nucleoside triphosphate hydrolases"/>
    <property type="match status" value="1"/>
</dbReference>
<sequence length="315" mass="35804">MSLLEVSDLVVSYPIRKRFLRPNIYLDAVDRVSFEMSEGETFGLVGESGSGKSSIGRSILGLEKFNKGSITLDGEKYGYDNQKRSQHFKRNVQMIFQNSYSSFNPKKKILDIITEPLKNLTSLTLQDQRKRAIELLEIMKLSESDLEKFPDEFSGGQLQRIGVARAVATNPKLIIADEPVSALDLSVQAEVLNYMKLIQVEYKVSYLFISHDLSVVQHMCDQLAIMHKGRFVEMGSREAVYNNSTHIYTKQLLAAVPGSLSNDELDKRASVFAEYQQSKNNMYNQNGRVHDLYRLSENHLVSGKTEDKLDERAFK</sequence>
<organism evidence="7 8">
    <name type="scientific">Ruoffia tabacinasalis</name>
    <dbReference type="NCBI Taxonomy" id="87458"/>
    <lineage>
        <taxon>Bacteria</taxon>
        <taxon>Bacillati</taxon>
        <taxon>Bacillota</taxon>
        <taxon>Bacilli</taxon>
        <taxon>Lactobacillales</taxon>
        <taxon>Aerococcaceae</taxon>
        <taxon>Ruoffia</taxon>
    </lineage>
</organism>
<name>A0ABS0LKD3_9LACT</name>
<keyword evidence="1" id="KW-0813">Transport</keyword>
<evidence type="ECO:0000256" key="3">
    <source>
        <dbReference type="ARBA" id="ARBA00022840"/>
    </source>
</evidence>
<accession>A0ABS0LKD3</accession>
<dbReference type="InterPro" id="IPR003593">
    <property type="entry name" value="AAA+_ATPase"/>
</dbReference>
<evidence type="ECO:0000256" key="1">
    <source>
        <dbReference type="ARBA" id="ARBA00022448"/>
    </source>
</evidence>
<gene>
    <name evidence="7" type="ORF">HYQ42_08085</name>
</gene>
<dbReference type="GO" id="GO:0005524">
    <property type="term" value="F:ATP binding"/>
    <property type="evidence" value="ECO:0007669"/>
    <property type="project" value="UniProtKB-KW"/>
</dbReference>
<evidence type="ECO:0000259" key="6">
    <source>
        <dbReference type="PROSITE" id="PS50893"/>
    </source>
</evidence>
<dbReference type="InterPro" id="IPR050319">
    <property type="entry name" value="ABC_transp_ATP-bind"/>
</dbReference>
<comment type="caution">
    <text evidence="7">The sequence shown here is derived from an EMBL/GenBank/DDBJ whole genome shotgun (WGS) entry which is preliminary data.</text>
</comment>
<keyword evidence="2" id="KW-0547">Nucleotide-binding</keyword>
<evidence type="ECO:0000313" key="8">
    <source>
        <dbReference type="Proteomes" id="UP000823401"/>
    </source>
</evidence>
<dbReference type="Proteomes" id="UP000823401">
    <property type="component" value="Unassembled WGS sequence"/>
</dbReference>
<dbReference type="RefSeq" id="WP_197104806.1">
    <property type="nucleotide sequence ID" value="NZ_JACCEL010000019.1"/>
</dbReference>